<dbReference type="EMBL" id="VSRR010001708">
    <property type="protein sequence ID" value="MPC27209.1"/>
    <property type="molecule type" value="Genomic_DNA"/>
</dbReference>
<evidence type="ECO:0000313" key="1">
    <source>
        <dbReference type="EMBL" id="MPC27209.1"/>
    </source>
</evidence>
<gene>
    <name evidence="1" type="ORF">E2C01_020376</name>
</gene>
<reference evidence="1 2" key="1">
    <citation type="submission" date="2019-05" db="EMBL/GenBank/DDBJ databases">
        <title>Another draft genome of Portunus trituberculatus and its Hox gene families provides insights of decapod evolution.</title>
        <authorList>
            <person name="Jeong J.-H."/>
            <person name="Song I."/>
            <person name="Kim S."/>
            <person name="Choi T."/>
            <person name="Kim D."/>
            <person name="Ryu S."/>
            <person name="Kim W."/>
        </authorList>
    </citation>
    <scope>NUCLEOTIDE SEQUENCE [LARGE SCALE GENOMIC DNA]</scope>
    <source>
        <tissue evidence="1">Muscle</tissue>
    </source>
</reference>
<comment type="caution">
    <text evidence="1">The sequence shown here is derived from an EMBL/GenBank/DDBJ whole genome shotgun (WGS) entry which is preliminary data.</text>
</comment>
<name>A0A5B7E1C7_PORTR</name>
<evidence type="ECO:0000313" key="2">
    <source>
        <dbReference type="Proteomes" id="UP000324222"/>
    </source>
</evidence>
<keyword evidence="2" id="KW-1185">Reference proteome</keyword>
<organism evidence="1 2">
    <name type="scientific">Portunus trituberculatus</name>
    <name type="common">Swimming crab</name>
    <name type="synonym">Neptunus trituberculatus</name>
    <dbReference type="NCBI Taxonomy" id="210409"/>
    <lineage>
        <taxon>Eukaryota</taxon>
        <taxon>Metazoa</taxon>
        <taxon>Ecdysozoa</taxon>
        <taxon>Arthropoda</taxon>
        <taxon>Crustacea</taxon>
        <taxon>Multicrustacea</taxon>
        <taxon>Malacostraca</taxon>
        <taxon>Eumalacostraca</taxon>
        <taxon>Eucarida</taxon>
        <taxon>Decapoda</taxon>
        <taxon>Pleocyemata</taxon>
        <taxon>Brachyura</taxon>
        <taxon>Eubrachyura</taxon>
        <taxon>Portunoidea</taxon>
        <taxon>Portunidae</taxon>
        <taxon>Portuninae</taxon>
        <taxon>Portunus</taxon>
    </lineage>
</organism>
<proteinExistence type="predicted"/>
<dbReference type="Proteomes" id="UP000324222">
    <property type="component" value="Unassembled WGS sequence"/>
</dbReference>
<dbReference type="AlphaFoldDB" id="A0A5B7E1C7"/>
<accession>A0A5B7E1C7</accession>
<protein>
    <submittedName>
        <fullName evidence="1">Uncharacterized protein</fullName>
    </submittedName>
</protein>
<sequence>MGFRLKNSDLEKWEETGIQTGWLMNGVDSVSIGSFIKDD</sequence>